<name>A0A2J8AE07_9CHLO</name>
<gene>
    <name evidence="4" type="ORF">TSOC_002480</name>
</gene>
<accession>A0A2J8AE07</accession>
<dbReference type="EMBL" id="PGGS01000047">
    <property type="protein sequence ID" value="PNH10755.1"/>
    <property type="molecule type" value="Genomic_DNA"/>
</dbReference>
<evidence type="ECO:0000313" key="5">
    <source>
        <dbReference type="Proteomes" id="UP000236333"/>
    </source>
</evidence>
<dbReference type="InterPro" id="IPR011047">
    <property type="entry name" value="Quinoprotein_ADH-like_sf"/>
</dbReference>
<organism evidence="4 5">
    <name type="scientific">Tetrabaena socialis</name>
    <dbReference type="NCBI Taxonomy" id="47790"/>
    <lineage>
        <taxon>Eukaryota</taxon>
        <taxon>Viridiplantae</taxon>
        <taxon>Chlorophyta</taxon>
        <taxon>core chlorophytes</taxon>
        <taxon>Chlorophyceae</taxon>
        <taxon>CS clade</taxon>
        <taxon>Chlamydomonadales</taxon>
        <taxon>Tetrabaenaceae</taxon>
        <taxon>Tetrabaena</taxon>
    </lineage>
</organism>
<feature type="compositionally biased region" description="Gly residues" evidence="2">
    <location>
        <begin position="457"/>
        <end position="471"/>
    </location>
</feature>
<comment type="caution">
    <text evidence="4">The sequence shown here is derived from an EMBL/GenBank/DDBJ whole genome shotgun (WGS) entry which is preliminary data.</text>
</comment>
<feature type="repeat" description="WD" evidence="1">
    <location>
        <begin position="613"/>
        <end position="648"/>
    </location>
</feature>
<dbReference type="InterPro" id="IPR024977">
    <property type="entry name" value="Apc4-like_WD40_dom"/>
</dbReference>
<dbReference type="PANTHER" id="PTHR19879">
    <property type="entry name" value="TRANSCRIPTION INITIATION FACTOR TFIID"/>
    <property type="match status" value="1"/>
</dbReference>
<evidence type="ECO:0000256" key="1">
    <source>
        <dbReference type="PROSITE-ProRule" id="PRU00221"/>
    </source>
</evidence>
<keyword evidence="1" id="KW-0853">WD repeat</keyword>
<protein>
    <submittedName>
        <fullName evidence="4">WD repeat domain-containing protein</fullName>
    </submittedName>
</protein>
<dbReference type="Pfam" id="PF12894">
    <property type="entry name" value="ANAPC4_WD40"/>
    <property type="match status" value="1"/>
</dbReference>
<feature type="region of interest" description="Disordered" evidence="2">
    <location>
        <begin position="421"/>
        <end position="475"/>
    </location>
</feature>
<proteinExistence type="predicted"/>
<keyword evidence="5" id="KW-1185">Reference proteome</keyword>
<feature type="compositionally biased region" description="Low complexity" evidence="2">
    <location>
        <begin position="432"/>
        <end position="444"/>
    </location>
</feature>
<dbReference type="Proteomes" id="UP000236333">
    <property type="component" value="Unassembled WGS sequence"/>
</dbReference>
<dbReference type="InterPro" id="IPR001680">
    <property type="entry name" value="WD40_rpt"/>
</dbReference>
<feature type="domain" description="Anaphase-promoting complex subunit 4-like WD40" evidence="3">
    <location>
        <begin position="480"/>
        <end position="514"/>
    </location>
</feature>
<dbReference type="Pfam" id="PF00400">
    <property type="entry name" value="WD40"/>
    <property type="match status" value="5"/>
</dbReference>
<evidence type="ECO:0000259" key="3">
    <source>
        <dbReference type="Pfam" id="PF12894"/>
    </source>
</evidence>
<evidence type="ECO:0000256" key="2">
    <source>
        <dbReference type="SAM" id="MobiDB-lite"/>
    </source>
</evidence>
<feature type="repeat" description="WD" evidence="1">
    <location>
        <begin position="334"/>
        <end position="375"/>
    </location>
</feature>
<dbReference type="PANTHER" id="PTHR19879:SF9">
    <property type="entry name" value="TRANSCRIPTION INITIATION FACTOR TFIID SUBUNIT 5"/>
    <property type="match status" value="1"/>
</dbReference>
<reference evidence="4 5" key="1">
    <citation type="journal article" date="2017" name="Mol. Biol. Evol.">
        <title>The 4-celled Tetrabaena socialis nuclear genome reveals the essential components for genetic control of cell number at the origin of multicellularity in the volvocine lineage.</title>
        <authorList>
            <person name="Featherston J."/>
            <person name="Arakaki Y."/>
            <person name="Hanschen E.R."/>
            <person name="Ferris P.J."/>
            <person name="Michod R.E."/>
            <person name="Olson B.J.S.C."/>
            <person name="Nozaki H."/>
            <person name="Durand P.M."/>
        </authorList>
    </citation>
    <scope>NUCLEOTIDE SEQUENCE [LARGE SCALE GENOMIC DNA]</scope>
    <source>
        <strain evidence="4 5">NIES-571</strain>
    </source>
</reference>
<dbReference type="SUPFAM" id="SSF50998">
    <property type="entry name" value="Quinoprotein alcohol dehydrogenase-like"/>
    <property type="match status" value="1"/>
</dbReference>
<feature type="repeat" description="WD" evidence="1">
    <location>
        <begin position="522"/>
        <end position="563"/>
    </location>
</feature>
<evidence type="ECO:0000313" key="4">
    <source>
        <dbReference type="EMBL" id="PNH10755.1"/>
    </source>
</evidence>
<dbReference type="PROSITE" id="PS50082">
    <property type="entry name" value="WD_REPEATS_2"/>
    <property type="match status" value="4"/>
</dbReference>
<dbReference type="SMART" id="SM00320">
    <property type="entry name" value="WD40"/>
    <property type="match status" value="7"/>
</dbReference>
<dbReference type="Gene3D" id="2.130.10.10">
    <property type="entry name" value="YVTN repeat-like/Quinoprotein amine dehydrogenase"/>
    <property type="match status" value="3"/>
</dbReference>
<sequence>MAAAQAAAAAQLAELAEELAALAPVAGTFYHQTPLQQHGQAGLEAQQRALLGQVAARQAEAETLAVHAAEARTRHAQVMRLLCVLVAAQEQLTRPQLASMGFDSAALQALPAWDVLFSARGGVLRAADPTLEAWLLDPKASGKFFANPRKGHAILGNHYRQIAERDARELEPYGLRHVVPHLLLSESEAAGAERLLMDAHYLEQVFRSQEEGTLYLSLARLTTKAEVVAEALRWLRLNLGALRAHPGAVQQLWQCAPSRTLFARLVAAAAAAPPPSSTSRPTASHPASSPGAAAAAAAAAAAGRASSAAAAAAARPQCALLTAPPFWPTAVARLPGHTGGATSLSFCRHNRLLVASTGGGRLLLWDPATARLVASLRGHSPAVPSADLHPSGRLVAVGSSTDATVHIRALDTGSGPLVTFDEAPATANGPEAAPTANGHANGHANRAESLNGSDAGSNGGYSSAGGAGGPEGVVRALRGPRDTTVRQVSYSPDGHLLAVVYGNGSVTLWDAAEGVRSSVMPLLSRGSGVRYACFAPDGQLLALACANGVIRLWHLKHTDPLHIAVLRAYDITTAVRCVLFSPSGLLLASLAEGSREVVLWDVATGHQVQAMHSTESHAPLRALAFSPKGLLLAAAGDDGDVSLWSTNTRGQWAHTACLRGHGGPSAVAALAFSPCGQMLASGGAADSLRLVDVGSVLQRTEALRVENAAVGRPPEVAVLRADEAAGNGRLPAPNARRAEQLAWCRALAFPAAASMSPLLPAAASPLRPAVRLFTSMRAVPQLALRGRSLALLDSSSLALYHIVAGAPVPDAA</sequence>
<dbReference type="CDD" id="cd00200">
    <property type="entry name" value="WD40"/>
    <property type="match status" value="1"/>
</dbReference>
<feature type="repeat" description="WD" evidence="1">
    <location>
        <begin position="485"/>
        <end position="519"/>
    </location>
</feature>
<dbReference type="OrthoDB" id="756370at2759"/>
<dbReference type="AlphaFoldDB" id="A0A2J8AE07"/>
<dbReference type="InterPro" id="IPR015943">
    <property type="entry name" value="WD40/YVTN_repeat-like_dom_sf"/>
</dbReference>